<gene>
    <name evidence="4" type="ORF">COA71_06800</name>
</gene>
<proteinExistence type="predicted"/>
<dbReference type="GO" id="GO:0004497">
    <property type="term" value="F:monooxygenase activity"/>
    <property type="evidence" value="ECO:0007669"/>
    <property type="project" value="UniProtKB-KW"/>
</dbReference>
<name>A0A2A5CCY9_9GAMM</name>
<evidence type="ECO:0000313" key="4">
    <source>
        <dbReference type="EMBL" id="PCJ41717.1"/>
    </source>
</evidence>
<dbReference type="Proteomes" id="UP000228987">
    <property type="component" value="Unassembled WGS sequence"/>
</dbReference>
<dbReference type="AlphaFoldDB" id="A0A2A5CCY9"/>
<dbReference type="EMBL" id="NVWI01000004">
    <property type="protein sequence ID" value="PCJ41717.1"/>
    <property type="molecule type" value="Genomic_DNA"/>
</dbReference>
<dbReference type="InterPro" id="IPR036188">
    <property type="entry name" value="FAD/NAD-bd_sf"/>
</dbReference>
<organism evidence="4 5">
    <name type="scientific">SAR86 cluster bacterium</name>
    <dbReference type="NCBI Taxonomy" id="2030880"/>
    <lineage>
        <taxon>Bacteria</taxon>
        <taxon>Pseudomonadati</taxon>
        <taxon>Pseudomonadota</taxon>
        <taxon>Gammaproteobacteria</taxon>
        <taxon>SAR86 cluster</taxon>
    </lineage>
</organism>
<dbReference type="InterPro" id="IPR050493">
    <property type="entry name" value="FAD-dep_Monooxygenase_BioMet"/>
</dbReference>
<dbReference type="PANTHER" id="PTHR13789">
    <property type="entry name" value="MONOOXYGENASE"/>
    <property type="match status" value="1"/>
</dbReference>
<accession>A0A2A5CCY9</accession>
<evidence type="ECO:0000313" key="5">
    <source>
        <dbReference type="Proteomes" id="UP000228987"/>
    </source>
</evidence>
<keyword evidence="1" id="KW-0560">Oxidoreductase</keyword>
<keyword evidence="2" id="KW-0503">Monooxygenase</keyword>
<dbReference type="InterPro" id="IPR002938">
    <property type="entry name" value="FAD-bd"/>
</dbReference>
<evidence type="ECO:0000259" key="3">
    <source>
        <dbReference type="Pfam" id="PF01494"/>
    </source>
</evidence>
<dbReference type="GO" id="GO:0071949">
    <property type="term" value="F:FAD binding"/>
    <property type="evidence" value="ECO:0007669"/>
    <property type="project" value="InterPro"/>
</dbReference>
<feature type="domain" description="FAD-binding" evidence="3">
    <location>
        <begin position="10"/>
        <end position="364"/>
    </location>
</feature>
<protein>
    <submittedName>
        <fullName evidence="4">Flavin-dependent oxidoreductase</fullName>
    </submittedName>
</protein>
<sequence length="431" mass="47176">MNSGMENKPPILISGGGIGGLSFALTLHQLGVPCLVLEAAEELRPLGVGLNLQPNAVRELYELGISETELDSIGIQTKEWALVGLNGKEVYSEPRGLDAGYKWPQFSVHRGKLQMLLYEKVIERLGPEVIRLGRRVTGYQNNNEGVTAFFSTATGEESSLDGSLLVAADGIHSVIRAQMYPDQAPIHWGGAIMWRGTTTGVPIRTGASFIGLGSHDQRVVFYPISQPDSETGLATINWIAEITVDNSAGWGNGDWNKKVNVEDFIHHFKDWNYDWIDIPAMLRQAQDIYEYPMIDRDPAPCWVDDKVALLGDAAHVMYPTGSNGASQAIVDARVLGAALIDFGVSSEALDSYNEKLCKVISDVVLRNRGAGPFVILNELYDRCEGVFDDIEKVFPKADRDELMSRYKSAAGFAVEQLNTAASIIAQGTKFI</sequence>
<dbReference type="PRINTS" id="PR00420">
    <property type="entry name" value="RNGMNOXGNASE"/>
</dbReference>
<evidence type="ECO:0000256" key="1">
    <source>
        <dbReference type="ARBA" id="ARBA00023002"/>
    </source>
</evidence>
<comment type="caution">
    <text evidence="4">The sequence shown here is derived from an EMBL/GenBank/DDBJ whole genome shotgun (WGS) entry which is preliminary data.</text>
</comment>
<evidence type="ECO:0000256" key="2">
    <source>
        <dbReference type="ARBA" id="ARBA00023033"/>
    </source>
</evidence>
<dbReference type="Pfam" id="PF01494">
    <property type="entry name" value="FAD_binding_3"/>
    <property type="match status" value="1"/>
</dbReference>
<dbReference type="Gene3D" id="3.50.50.60">
    <property type="entry name" value="FAD/NAD(P)-binding domain"/>
    <property type="match status" value="1"/>
</dbReference>
<reference evidence="5" key="1">
    <citation type="submission" date="2017-08" db="EMBL/GenBank/DDBJ databases">
        <title>A dynamic microbial community with high functional redundancy inhabits the cold, oxic subseafloor aquifer.</title>
        <authorList>
            <person name="Tully B.J."/>
            <person name="Wheat C.G."/>
            <person name="Glazer B.T."/>
            <person name="Huber J.A."/>
        </authorList>
    </citation>
    <scope>NUCLEOTIDE SEQUENCE [LARGE SCALE GENOMIC DNA]</scope>
</reference>
<dbReference type="PANTHER" id="PTHR13789:SF268">
    <property type="entry name" value="5-METHYLPHENAZINE-1-CARBOXYLATE 1-MONOOXYGENASE"/>
    <property type="match status" value="1"/>
</dbReference>
<dbReference type="SUPFAM" id="SSF51905">
    <property type="entry name" value="FAD/NAD(P)-binding domain"/>
    <property type="match status" value="1"/>
</dbReference>
<dbReference type="NCBIfam" id="NF005720">
    <property type="entry name" value="PRK07538.1"/>
    <property type="match status" value="1"/>
</dbReference>
<dbReference type="SUPFAM" id="SSF54373">
    <property type="entry name" value="FAD-linked reductases, C-terminal domain"/>
    <property type="match status" value="1"/>
</dbReference>
<dbReference type="Gene3D" id="3.30.9.30">
    <property type="match status" value="1"/>
</dbReference>